<dbReference type="PANTHER" id="PTHR40288">
    <property type="entry name" value="PROTEIN CBG16535-RELATED"/>
    <property type="match status" value="1"/>
</dbReference>
<dbReference type="Proteomes" id="UP000580250">
    <property type="component" value="Unassembled WGS sequence"/>
</dbReference>
<keyword evidence="1" id="KW-0472">Membrane</keyword>
<feature type="transmembrane region" description="Helical" evidence="1">
    <location>
        <begin position="27"/>
        <end position="48"/>
    </location>
</feature>
<comment type="caution">
    <text evidence="2">The sequence shown here is derived from an EMBL/GenBank/DDBJ whole genome shotgun (WGS) entry which is preliminary data.</text>
</comment>
<keyword evidence="1" id="KW-0812">Transmembrane</keyword>
<dbReference type="PANTHER" id="PTHR40288:SF2">
    <property type="entry name" value="G PROTEIN-COUPLED RECEPTOR-RELATED"/>
    <property type="match status" value="1"/>
</dbReference>
<keyword evidence="1" id="KW-1133">Transmembrane helix</keyword>
<reference evidence="2 3" key="1">
    <citation type="submission" date="2020-08" db="EMBL/GenBank/DDBJ databases">
        <authorList>
            <person name="Koutsovoulos G."/>
            <person name="Danchin GJ E."/>
        </authorList>
    </citation>
    <scope>NUCLEOTIDE SEQUENCE [LARGE SCALE GENOMIC DNA]</scope>
</reference>
<feature type="transmembrane region" description="Helical" evidence="1">
    <location>
        <begin position="175"/>
        <end position="196"/>
    </location>
</feature>
<name>A0A6V7X4G2_MELEN</name>
<protein>
    <submittedName>
        <fullName evidence="2">Uncharacterized protein</fullName>
    </submittedName>
</protein>
<evidence type="ECO:0000313" key="3">
    <source>
        <dbReference type="Proteomes" id="UP000580250"/>
    </source>
</evidence>
<dbReference type="EMBL" id="CAJEWN010001086">
    <property type="protein sequence ID" value="CAD2194129.1"/>
    <property type="molecule type" value="Genomic_DNA"/>
</dbReference>
<proteinExistence type="predicted"/>
<evidence type="ECO:0000256" key="1">
    <source>
        <dbReference type="SAM" id="Phobius"/>
    </source>
</evidence>
<feature type="transmembrane region" description="Helical" evidence="1">
    <location>
        <begin position="132"/>
        <end position="154"/>
    </location>
</feature>
<sequence length="231" mass="26851">MRILYILEIGERKTKCFGCLSCSNRSLCIFFCILQLVVVGCSLFQHLYSWSRFGHVFKCNSNITAEATFDERLLAYDIVIFDFGLMNIVLKMSKCVANYLDGGYLRFFWCVEHTSALLILLAVLCLDLKKIWLYWPALFMQSSFVLGMAILSMATTPKILEAISTRVDSHLSTLLSIYVCGVLLNWMFTLVLWHHYWDMEKVVRALEENSGTEQRNTIQQHRRNNQSLYYC</sequence>
<dbReference type="OrthoDB" id="5918127at2759"/>
<feature type="transmembrane region" description="Helical" evidence="1">
    <location>
        <begin position="104"/>
        <end position="126"/>
    </location>
</feature>
<evidence type="ECO:0000313" key="2">
    <source>
        <dbReference type="EMBL" id="CAD2194129.1"/>
    </source>
</evidence>
<gene>
    <name evidence="2" type="ORF">MENT_LOCUS47120</name>
</gene>
<organism evidence="2 3">
    <name type="scientific">Meloidogyne enterolobii</name>
    <name type="common">Root-knot nematode worm</name>
    <name type="synonym">Meloidogyne mayaguensis</name>
    <dbReference type="NCBI Taxonomy" id="390850"/>
    <lineage>
        <taxon>Eukaryota</taxon>
        <taxon>Metazoa</taxon>
        <taxon>Ecdysozoa</taxon>
        <taxon>Nematoda</taxon>
        <taxon>Chromadorea</taxon>
        <taxon>Rhabditida</taxon>
        <taxon>Tylenchina</taxon>
        <taxon>Tylenchomorpha</taxon>
        <taxon>Tylenchoidea</taxon>
        <taxon>Meloidogynidae</taxon>
        <taxon>Meloidogyninae</taxon>
        <taxon>Meloidogyne</taxon>
    </lineage>
</organism>
<accession>A0A6V7X4G2</accession>
<dbReference type="AlphaFoldDB" id="A0A6V7X4G2"/>